<protein>
    <submittedName>
        <fullName evidence="1">Uncharacterized protein</fullName>
    </submittedName>
</protein>
<sequence length="36" mass="4126">MRYLCIGLVTEVLYVLDHLIVVEIIVDRDRLIGILG</sequence>
<organism evidence="1">
    <name type="scientific">Arundo donax</name>
    <name type="common">Giant reed</name>
    <name type="synonym">Donax arundinaceus</name>
    <dbReference type="NCBI Taxonomy" id="35708"/>
    <lineage>
        <taxon>Eukaryota</taxon>
        <taxon>Viridiplantae</taxon>
        <taxon>Streptophyta</taxon>
        <taxon>Embryophyta</taxon>
        <taxon>Tracheophyta</taxon>
        <taxon>Spermatophyta</taxon>
        <taxon>Magnoliopsida</taxon>
        <taxon>Liliopsida</taxon>
        <taxon>Poales</taxon>
        <taxon>Poaceae</taxon>
        <taxon>PACMAD clade</taxon>
        <taxon>Arundinoideae</taxon>
        <taxon>Arundineae</taxon>
        <taxon>Arundo</taxon>
    </lineage>
</organism>
<evidence type="ECO:0000313" key="1">
    <source>
        <dbReference type="EMBL" id="JAD66100.1"/>
    </source>
</evidence>
<reference evidence="1" key="2">
    <citation type="journal article" date="2015" name="Data Brief">
        <title>Shoot transcriptome of the giant reed, Arundo donax.</title>
        <authorList>
            <person name="Barrero R.A."/>
            <person name="Guerrero F.D."/>
            <person name="Moolhuijzen P."/>
            <person name="Goolsby J.A."/>
            <person name="Tidwell J."/>
            <person name="Bellgard S.E."/>
            <person name="Bellgard M.I."/>
        </authorList>
    </citation>
    <scope>NUCLEOTIDE SEQUENCE</scope>
    <source>
        <tissue evidence="1">Shoot tissue taken approximately 20 cm above the soil surface</tissue>
    </source>
</reference>
<reference evidence="1" key="1">
    <citation type="submission" date="2014-09" db="EMBL/GenBank/DDBJ databases">
        <authorList>
            <person name="Magalhaes I.L.F."/>
            <person name="Oliveira U."/>
            <person name="Santos F.R."/>
            <person name="Vidigal T.H.D.A."/>
            <person name="Brescovit A.D."/>
            <person name="Santos A.J."/>
        </authorList>
    </citation>
    <scope>NUCLEOTIDE SEQUENCE</scope>
    <source>
        <tissue evidence="1">Shoot tissue taken approximately 20 cm above the soil surface</tissue>
    </source>
</reference>
<name>A0A0A9BYB0_ARUDO</name>
<proteinExistence type="predicted"/>
<dbReference type="AlphaFoldDB" id="A0A0A9BYB0"/>
<dbReference type="EMBL" id="GBRH01231795">
    <property type="protein sequence ID" value="JAD66100.1"/>
    <property type="molecule type" value="Transcribed_RNA"/>
</dbReference>
<accession>A0A0A9BYB0</accession>